<dbReference type="InterPro" id="IPR006073">
    <property type="entry name" value="GTP-bd"/>
</dbReference>
<dbReference type="AlphaFoldDB" id="A0AAU9DLS1"/>
<dbReference type="InterPro" id="IPR016484">
    <property type="entry name" value="GTPase_Der"/>
</dbReference>
<dbReference type="FunFam" id="3.40.50.300:FF:000057">
    <property type="entry name" value="GTPase Der"/>
    <property type="match status" value="1"/>
</dbReference>
<dbReference type="Gene3D" id="3.30.300.20">
    <property type="match status" value="1"/>
</dbReference>
<evidence type="ECO:0000256" key="3">
    <source>
        <dbReference type="ARBA" id="ARBA00022517"/>
    </source>
</evidence>
<keyword evidence="3 9" id="KW-0690">Ribosome biogenesis</keyword>
<feature type="domain" description="EngA-type G" evidence="12">
    <location>
        <begin position="177"/>
        <end position="353"/>
    </location>
</feature>
<evidence type="ECO:0000256" key="1">
    <source>
        <dbReference type="ARBA" id="ARBA00008279"/>
    </source>
</evidence>
<sequence length="438" mass="48935">MTIKPKVAIVGRPNVGKSTLFNRIIGKRKAIVLDTPGITRDRNYGTADWNGRTFDVIDTGGMDFEPSDFNSEINSQVNEALKEANVIIFLVDSNSGITKQDDQIAKLVRNEKKKLILAVNKADNDVERLSAYEFYGLGLGEPMSISATHGTGVGDLLDRITKMLPEEEEVDKETDRIKVSIIGEPNVGKSSLINKLVGNDRMIVSSHAGTTRDAISLNLETEDGEKFKLIDTAGIRKPGKVQEAVEKFSVIRAKDAVDESDVSLILIDADAGIREQDKKVAGIAFESGKGIIIIVNKWDLIEKDNHTMKEFEQYVRDELPYLNFAPIVFISARTGLRVETLLPLVTEVYSNEIKRIPSSVLNDILYDAISMTPPSAHKGRKLKLFYLTQVGVKPPLFIVFVNDVKLFHFSYDRYLINYIRKVFDFTGVPIKIKARQRS</sequence>
<dbReference type="Pfam" id="PF01926">
    <property type="entry name" value="MMR_HSR1"/>
    <property type="match status" value="2"/>
</dbReference>
<dbReference type="Proteomes" id="UP001321804">
    <property type="component" value="Chromosome"/>
</dbReference>
<dbReference type="SUPFAM" id="SSF52540">
    <property type="entry name" value="P-loop containing nucleoside triphosphate hydrolases"/>
    <property type="match status" value="2"/>
</dbReference>
<keyword evidence="4 11" id="KW-0677">Repeat</keyword>
<name>A0AAU9DLS1_9LACO</name>
<keyword evidence="5 9" id="KW-0547">Nucleotide-binding</keyword>
<dbReference type="PRINTS" id="PR00326">
    <property type="entry name" value="GTP1OBG"/>
</dbReference>
<feature type="binding site" evidence="9">
    <location>
        <begin position="231"/>
        <end position="235"/>
    </location>
    <ligand>
        <name>GTP</name>
        <dbReference type="ChEBI" id="CHEBI:37565"/>
        <label>2</label>
    </ligand>
</feature>
<dbReference type="GO" id="GO:0043022">
    <property type="term" value="F:ribosome binding"/>
    <property type="evidence" value="ECO:0007669"/>
    <property type="project" value="TreeGrafter"/>
</dbReference>
<protein>
    <recommendedName>
        <fullName evidence="2 9">GTPase Der</fullName>
    </recommendedName>
    <alternativeName>
        <fullName evidence="7 9">GTP-binding protein EngA</fullName>
    </alternativeName>
</protein>
<dbReference type="PROSITE" id="PS51712">
    <property type="entry name" value="G_ENGA"/>
    <property type="match status" value="2"/>
</dbReference>
<dbReference type="InterPro" id="IPR015946">
    <property type="entry name" value="KH_dom-like_a/b"/>
</dbReference>
<feature type="binding site" evidence="9">
    <location>
        <begin position="120"/>
        <end position="123"/>
    </location>
    <ligand>
        <name>GTP</name>
        <dbReference type="ChEBI" id="CHEBI:37565"/>
        <label>1</label>
    </ligand>
</feature>
<dbReference type="NCBIfam" id="TIGR00231">
    <property type="entry name" value="small_GTP"/>
    <property type="match status" value="2"/>
</dbReference>
<reference evidence="13 14" key="1">
    <citation type="journal article" date="2023" name="Microbiol. Spectr.">
        <title>Symbiosis of Carpenter Bees with Uncharacterized Lactic Acid Bacteria Showing NAD Auxotrophy.</title>
        <authorList>
            <person name="Kawasaki S."/>
            <person name="Ozawa K."/>
            <person name="Mori T."/>
            <person name="Yamamoto A."/>
            <person name="Ito M."/>
            <person name="Ohkuma M."/>
            <person name="Sakamoto M."/>
            <person name="Matsutani M."/>
        </authorList>
    </citation>
    <scope>NUCLEOTIDE SEQUENCE [LARGE SCALE GENOMIC DNA]</scope>
    <source>
        <strain evidence="13 14">KimC2</strain>
    </source>
</reference>
<dbReference type="RefSeq" id="WP_425613185.1">
    <property type="nucleotide sequence ID" value="NZ_AP026801.1"/>
</dbReference>
<evidence type="ECO:0000256" key="6">
    <source>
        <dbReference type="ARBA" id="ARBA00023134"/>
    </source>
</evidence>
<dbReference type="EMBL" id="AP026801">
    <property type="protein sequence ID" value="BDR56539.1"/>
    <property type="molecule type" value="Genomic_DNA"/>
</dbReference>
<comment type="subunit">
    <text evidence="9">Associates with the 50S ribosomal subunit.</text>
</comment>
<evidence type="ECO:0000256" key="4">
    <source>
        <dbReference type="ARBA" id="ARBA00022737"/>
    </source>
</evidence>
<dbReference type="HAMAP" id="MF_00195">
    <property type="entry name" value="GTPase_Der"/>
    <property type="match status" value="1"/>
</dbReference>
<dbReference type="InterPro" id="IPR031166">
    <property type="entry name" value="G_ENGA"/>
</dbReference>
<evidence type="ECO:0000256" key="9">
    <source>
        <dbReference type="HAMAP-Rule" id="MF_00195"/>
    </source>
</evidence>
<dbReference type="Gene3D" id="3.40.50.300">
    <property type="entry name" value="P-loop containing nucleotide triphosphate hydrolases"/>
    <property type="match status" value="2"/>
</dbReference>
<dbReference type="PIRSF" id="PIRSF006485">
    <property type="entry name" value="GTP-binding_EngA"/>
    <property type="match status" value="1"/>
</dbReference>
<dbReference type="CDD" id="cd01894">
    <property type="entry name" value="EngA1"/>
    <property type="match status" value="1"/>
</dbReference>
<dbReference type="CDD" id="cd01895">
    <property type="entry name" value="EngA2"/>
    <property type="match status" value="1"/>
</dbReference>
<feature type="binding site" evidence="9">
    <location>
        <begin position="58"/>
        <end position="62"/>
    </location>
    <ligand>
        <name>GTP</name>
        <dbReference type="ChEBI" id="CHEBI:37565"/>
        <label>1</label>
    </ligand>
</feature>
<feature type="binding site" evidence="9">
    <location>
        <begin position="296"/>
        <end position="299"/>
    </location>
    <ligand>
        <name>GTP</name>
        <dbReference type="ChEBI" id="CHEBI:37565"/>
        <label>2</label>
    </ligand>
</feature>
<dbReference type="InterPro" id="IPR027417">
    <property type="entry name" value="P-loop_NTPase"/>
</dbReference>
<dbReference type="KEGG" id="xak:KIMC2_11010"/>
<accession>A0AAU9DLS1</accession>
<feature type="domain" description="EngA-type G" evidence="12">
    <location>
        <begin position="5"/>
        <end position="168"/>
    </location>
</feature>
<dbReference type="NCBIfam" id="TIGR03594">
    <property type="entry name" value="GTPase_EngA"/>
    <property type="match status" value="1"/>
</dbReference>
<evidence type="ECO:0000259" key="12">
    <source>
        <dbReference type="PROSITE" id="PS51712"/>
    </source>
</evidence>
<comment type="similarity">
    <text evidence="1 9 10 11">Belongs to the TRAFAC class TrmE-Era-EngA-EngB-Septin-like GTPase superfamily. EngA (Der) GTPase family.</text>
</comment>
<evidence type="ECO:0000313" key="14">
    <source>
        <dbReference type="Proteomes" id="UP001321804"/>
    </source>
</evidence>
<evidence type="ECO:0000256" key="7">
    <source>
        <dbReference type="ARBA" id="ARBA00032345"/>
    </source>
</evidence>
<evidence type="ECO:0000256" key="10">
    <source>
        <dbReference type="PROSITE-ProRule" id="PRU01049"/>
    </source>
</evidence>
<dbReference type="Pfam" id="PF14714">
    <property type="entry name" value="KH_dom-like"/>
    <property type="match status" value="1"/>
</dbReference>
<dbReference type="PANTHER" id="PTHR43834">
    <property type="entry name" value="GTPASE DER"/>
    <property type="match status" value="1"/>
</dbReference>
<dbReference type="FunFam" id="3.30.300.20:FF:000004">
    <property type="entry name" value="GTPase Der"/>
    <property type="match status" value="1"/>
</dbReference>
<comment type="function">
    <text evidence="8 9 11">GTPase that plays an essential role in the late steps of ribosome biogenesis.</text>
</comment>
<dbReference type="GO" id="GO:0042254">
    <property type="term" value="P:ribosome biogenesis"/>
    <property type="evidence" value="ECO:0007669"/>
    <property type="project" value="UniProtKB-KW"/>
</dbReference>
<dbReference type="FunFam" id="3.40.50.300:FF:000040">
    <property type="entry name" value="GTPase Der"/>
    <property type="match status" value="1"/>
</dbReference>
<organism evidence="13 14">
    <name type="scientific">Xylocopilactobacillus apis</name>
    <dbReference type="NCBI Taxonomy" id="2932183"/>
    <lineage>
        <taxon>Bacteria</taxon>
        <taxon>Bacillati</taxon>
        <taxon>Bacillota</taxon>
        <taxon>Bacilli</taxon>
        <taxon>Lactobacillales</taxon>
        <taxon>Lactobacillaceae</taxon>
        <taxon>Xylocopilactobacillus</taxon>
    </lineage>
</organism>
<dbReference type="PANTHER" id="PTHR43834:SF6">
    <property type="entry name" value="GTPASE DER"/>
    <property type="match status" value="1"/>
</dbReference>
<feature type="binding site" evidence="9">
    <location>
        <begin position="11"/>
        <end position="18"/>
    </location>
    <ligand>
        <name>GTP</name>
        <dbReference type="ChEBI" id="CHEBI:37565"/>
        <label>1</label>
    </ligand>
</feature>
<gene>
    <name evidence="9 13" type="primary">der</name>
    <name evidence="13" type="ORF">KIMC2_11010</name>
</gene>
<keyword evidence="14" id="KW-1185">Reference proteome</keyword>
<evidence type="ECO:0000256" key="5">
    <source>
        <dbReference type="ARBA" id="ARBA00022741"/>
    </source>
</evidence>
<dbReference type="GO" id="GO:0005525">
    <property type="term" value="F:GTP binding"/>
    <property type="evidence" value="ECO:0007669"/>
    <property type="project" value="UniProtKB-UniRule"/>
</dbReference>
<proteinExistence type="inferred from homology"/>
<evidence type="ECO:0000256" key="11">
    <source>
        <dbReference type="RuleBase" id="RU004481"/>
    </source>
</evidence>
<evidence type="ECO:0000256" key="8">
    <source>
        <dbReference type="ARBA" id="ARBA00053470"/>
    </source>
</evidence>
<dbReference type="InterPro" id="IPR032859">
    <property type="entry name" value="KH_dom-like"/>
</dbReference>
<dbReference type="InterPro" id="IPR005225">
    <property type="entry name" value="Small_GTP-bd"/>
</dbReference>
<evidence type="ECO:0000313" key="13">
    <source>
        <dbReference type="EMBL" id="BDR56539.1"/>
    </source>
</evidence>
<feature type="binding site" evidence="9">
    <location>
        <begin position="183"/>
        <end position="190"/>
    </location>
    <ligand>
        <name>GTP</name>
        <dbReference type="ChEBI" id="CHEBI:37565"/>
        <label>2</label>
    </ligand>
</feature>
<evidence type="ECO:0000256" key="2">
    <source>
        <dbReference type="ARBA" id="ARBA00020953"/>
    </source>
</evidence>
<keyword evidence="6 9" id="KW-0342">GTP-binding</keyword>